<dbReference type="EMBL" id="BK015279">
    <property type="protein sequence ID" value="DAD99267.1"/>
    <property type="molecule type" value="Genomic_DNA"/>
</dbReference>
<evidence type="ECO:0000259" key="4">
    <source>
        <dbReference type="Pfam" id="PF10145"/>
    </source>
</evidence>
<feature type="transmembrane region" description="Helical" evidence="3">
    <location>
        <begin position="645"/>
        <end position="667"/>
    </location>
</feature>
<organism evidence="5">
    <name type="scientific">Myoviridae sp. ctzUB9</name>
    <dbReference type="NCBI Taxonomy" id="2825213"/>
    <lineage>
        <taxon>Viruses</taxon>
        <taxon>Duplodnaviria</taxon>
        <taxon>Heunggongvirae</taxon>
        <taxon>Uroviricota</taxon>
        <taxon>Caudoviricetes</taxon>
    </lineage>
</organism>
<dbReference type="GO" id="GO:0098003">
    <property type="term" value="P:viral tail assembly"/>
    <property type="evidence" value="ECO:0007669"/>
    <property type="project" value="UniProtKB-KW"/>
</dbReference>
<feature type="transmembrane region" description="Helical" evidence="3">
    <location>
        <begin position="554"/>
        <end position="573"/>
    </location>
</feature>
<dbReference type="Pfam" id="PF10145">
    <property type="entry name" value="PhageMin_Tail"/>
    <property type="match status" value="1"/>
</dbReference>
<dbReference type="PANTHER" id="PTHR37813:SF1">
    <property type="entry name" value="FELS-2 PROPHAGE PROTEIN"/>
    <property type="match status" value="1"/>
</dbReference>
<feature type="domain" description="Phage tail tape measure protein" evidence="4">
    <location>
        <begin position="150"/>
        <end position="352"/>
    </location>
</feature>
<keyword evidence="3" id="KW-1133">Transmembrane helix</keyword>
<evidence type="ECO:0000256" key="1">
    <source>
        <dbReference type="ARBA" id="ARBA00022465"/>
    </source>
</evidence>
<keyword evidence="1" id="KW-1245">Viral tail assembly</keyword>
<reference evidence="5" key="1">
    <citation type="journal article" date="2021" name="Proc. Natl. Acad. Sci. U.S.A.">
        <title>A Catalog of Tens of Thousands of Viruses from Human Metagenomes Reveals Hidden Associations with Chronic Diseases.</title>
        <authorList>
            <person name="Tisza M.J."/>
            <person name="Buck C.B."/>
        </authorList>
    </citation>
    <scope>NUCLEOTIDE SEQUENCE</scope>
    <source>
        <strain evidence="5">CtzUB9</strain>
    </source>
</reference>
<name>A0A8S5NZ84_9CAUD</name>
<accession>A0A8S5NZ84</accession>
<evidence type="ECO:0000256" key="3">
    <source>
        <dbReference type="SAM" id="Phobius"/>
    </source>
</evidence>
<evidence type="ECO:0000313" key="5">
    <source>
        <dbReference type="EMBL" id="DAD99267.1"/>
    </source>
</evidence>
<dbReference type="InterPro" id="IPR010090">
    <property type="entry name" value="Phage_tape_meas"/>
</dbReference>
<evidence type="ECO:0000256" key="2">
    <source>
        <dbReference type="ARBA" id="ARBA00022612"/>
    </source>
</evidence>
<proteinExistence type="predicted"/>
<keyword evidence="3" id="KW-0812">Transmembrane</keyword>
<feature type="transmembrane region" description="Helical" evidence="3">
    <location>
        <begin position="612"/>
        <end position="633"/>
    </location>
</feature>
<keyword evidence="2" id="KW-1188">Viral release from host cell</keyword>
<feature type="transmembrane region" description="Helical" evidence="3">
    <location>
        <begin position="580"/>
        <end position="600"/>
    </location>
</feature>
<protein>
    <submittedName>
        <fullName evidence="5">Minor tail protein</fullName>
    </submittedName>
</protein>
<keyword evidence="3" id="KW-0472">Membrane</keyword>
<dbReference type="PANTHER" id="PTHR37813">
    <property type="entry name" value="FELS-2 PROPHAGE PROTEIN"/>
    <property type="match status" value="1"/>
</dbReference>
<dbReference type="NCBIfam" id="TIGR01760">
    <property type="entry name" value="tape_meas_TP901"/>
    <property type="match status" value="1"/>
</dbReference>
<sequence>MAAELSIAINIGAAVGGAVAAIRTVLGGTRDLTATSRLLRREYRDLRQTISQMGASGGASLQRLQSAQQSLAQSANRMRRQAVRQVGYSLHLENQRNLREQMRSEVMGAAASLGVVMLPIKMAADFESSMADVRKVVDFDTPQQFKQMQQDLLDMTHRIPMAGKELSAIAAAGGQLGIARKDITSFTETIAKMSVAFDMSAEQAGESMAKLANVYEIPIAKISKLGDAINHLSNSSPAKASDIVTAMGRVGGVARQFGLTELQTASLANAFISLNKPPEVAGTAINGMLTKLQTADKQGAKFQAALKAMGTSAQELKKNIAQNGEQALLDFLKQLNKLPKADQMGTLVDLFGLEYADDVAVLAGSIETYQKSINALKDTGKDGKPAFEGSMDKEFAARSATTANNWQLFKNQMAHLAISIGSVMLPAVNDLLNSFKPMVEQFIRFAQAHPNLIKNIYLGIAAMVGFKAGSLAVRYGLSLLSSFFVGGQSWVFGFISVWTRASAALRLFQIGRAISALRMFGLTARQARLWLGAFSRVGSLFSGSLRLLGSGLGWVLRGFAALGSYIPLLMQGFARLGAFLLANPIGIALALLATAAYLLYTRWDGVVGGAKLLWQDLCSVVGTVANTITGFFSRAWTEVQSAFNGGLQGILALIANWSPLGVFYQAFAAVMSWFGVTLPAQFTGFGGMLIDGLVNGIQAAAGRVMAAIQNLAQRAKNAFASVMDIHSPSRVFRAFGGYITQGLAIGVNQGAPLPVSRVAQLAGSLKNRFAERMGGFRSDLSARLSAGADGLRQARSEQQAQQQGANSGSVVVHFAPTINAPSGNRQEIETALQMGLREFEQLFRRMMAERERRAY</sequence>